<name>A0A834WG75_9FABA</name>
<evidence type="ECO:0000313" key="3">
    <source>
        <dbReference type="Proteomes" id="UP000634136"/>
    </source>
</evidence>
<dbReference type="PANTHER" id="PTHR46890:SF48">
    <property type="entry name" value="RNA-DIRECTED DNA POLYMERASE"/>
    <property type="match status" value="1"/>
</dbReference>
<accession>A0A834WG75</accession>
<evidence type="ECO:0000259" key="1">
    <source>
        <dbReference type="PROSITE" id="PS50878"/>
    </source>
</evidence>
<dbReference type="InterPro" id="IPR000477">
    <property type="entry name" value="RT_dom"/>
</dbReference>
<keyword evidence="2" id="KW-0548">Nucleotidyltransferase</keyword>
<keyword evidence="3" id="KW-1185">Reference proteome</keyword>
<dbReference type="PANTHER" id="PTHR46890">
    <property type="entry name" value="NON-LTR RETROLELEMENT REVERSE TRANSCRIPTASE-LIKE PROTEIN-RELATED"/>
    <property type="match status" value="1"/>
</dbReference>
<gene>
    <name evidence="2" type="ORF">G2W53_027625</name>
</gene>
<dbReference type="EMBL" id="JAAIUW010000008">
    <property type="protein sequence ID" value="KAF7822170.1"/>
    <property type="molecule type" value="Genomic_DNA"/>
</dbReference>
<keyword evidence="2" id="KW-0808">Transferase</keyword>
<dbReference type="CDD" id="cd01650">
    <property type="entry name" value="RT_nLTR_like"/>
    <property type="match status" value="1"/>
</dbReference>
<evidence type="ECO:0000313" key="2">
    <source>
        <dbReference type="EMBL" id="KAF7822170.1"/>
    </source>
</evidence>
<dbReference type="PROSITE" id="PS50878">
    <property type="entry name" value="RT_POL"/>
    <property type="match status" value="1"/>
</dbReference>
<comment type="caution">
    <text evidence="2">The sequence shown here is derived from an EMBL/GenBank/DDBJ whole genome shotgun (WGS) entry which is preliminary data.</text>
</comment>
<dbReference type="Pfam" id="PF00078">
    <property type="entry name" value="RVT_1"/>
    <property type="match status" value="1"/>
</dbReference>
<proteinExistence type="predicted"/>
<reference evidence="2" key="1">
    <citation type="submission" date="2020-09" db="EMBL/GenBank/DDBJ databases">
        <title>Genome-Enabled Discovery of Anthraquinone Biosynthesis in Senna tora.</title>
        <authorList>
            <person name="Kang S.-H."/>
            <person name="Pandey R.P."/>
            <person name="Lee C.-M."/>
            <person name="Sim J.-S."/>
            <person name="Jeong J.-T."/>
            <person name="Choi B.-S."/>
            <person name="Jung M."/>
            <person name="Ginzburg D."/>
            <person name="Zhao K."/>
            <person name="Won S.Y."/>
            <person name="Oh T.-J."/>
            <person name="Yu Y."/>
            <person name="Kim N.-H."/>
            <person name="Lee O.R."/>
            <person name="Lee T.-H."/>
            <person name="Bashyal P."/>
            <person name="Kim T.-S."/>
            <person name="Lee W.-H."/>
            <person name="Kawkins C."/>
            <person name="Kim C.-K."/>
            <person name="Kim J.S."/>
            <person name="Ahn B.O."/>
            <person name="Rhee S.Y."/>
            <person name="Sohng J.K."/>
        </authorList>
    </citation>
    <scope>NUCLEOTIDE SEQUENCE</scope>
    <source>
        <tissue evidence="2">Leaf</tissue>
    </source>
</reference>
<dbReference type="InterPro" id="IPR052343">
    <property type="entry name" value="Retrotransposon-Effector_Assoc"/>
</dbReference>
<dbReference type="AlphaFoldDB" id="A0A834WG75"/>
<dbReference type="SUPFAM" id="SSF56672">
    <property type="entry name" value="DNA/RNA polymerases"/>
    <property type="match status" value="1"/>
</dbReference>
<dbReference type="OrthoDB" id="1938625at2759"/>
<keyword evidence="2" id="KW-0695">RNA-directed DNA polymerase</keyword>
<sequence>MQQEDVAFSNDISNHITHAQHFLLPPNVWAALIDALSKMGSITEAQFRNFVWAPSTYAVRGKQIYPLGLASVTPLPQLRYSVGLKKFIPLHWFITLSWVAFLISHGASQQLHGSNSSASSSSLLPMKRCLAFTESHFQKRLCSKSQVRVKQTRKFSFADSDGPSLKKSRSHLAAQHVKDFFVQGRLYPVFVMLHRCLRPGAFLIVVGNWFTWTNGRIGDDVVWERLDRALFTLHESIPRRPRPYRFEAMWLLHESCNQVVNDAWNISNAGSLAYLFVFKCRNVISKLKKWNREEELLWAQKSRQMWLMHGDRNTKYFHTLVKKRRVNNRISRIKLDNGQWTQSYSEMENVVVDYFSNVYTNDQDVPINRICQSLLYLDIPKLTNQEQFCLMAPITAEENGFVKGRSISDNVFLASEVMTYIHKARTLKTPWCAFKIDIHKAYDKLSWNFLEAVLLTMSFPRHIIQLIMQCVKTVSYSILLNGQLVGSFLPQRGLRQGDPLSSYLFLLCANVLSCSLLKAQRNKELLGVRFARRGPVITHLMYADDTILFFKADDSNCAVIKAALDMYGSMAGQKLNSDKSFLVFSPNTPATVKDRIAHYFGVSISAKVGRVESSNSFASRAINSYQGSSSAS</sequence>
<dbReference type="Proteomes" id="UP000634136">
    <property type="component" value="Unassembled WGS sequence"/>
</dbReference>
<feature type="domain" description="Reverse transcriptase" evidence="1">
    <location>
        <begin position="289"/>
        <end position="604"/>
    </location>
</feature>
<dbReference type="GO" id="GO:0003964">
    <property type="term" value="F:RNA-directed DNA polymerase activity"/>
    <property type="evidence" value="ECO:0007669"/>
    <property type="project" value="UniProtKB-KW"/>
</dbReference>
<dbReference type="InterPro" id="IPR043502">
    <property type="entry name" value="DNA/RNA_pol_sf"/>
</dbReference>
<protein>
    <submittedName>
        <fullName evidence="2">Reverse transcriptase</fullName>
    </submittedName>
</protein>
<organism evidence="2 3">
    <name type="scientific">Senna tora</name>
    <dbReference type="NCBI Taxonomy" id="362788"/>
    <lineage>
        <taxon>Eukaryota</taxon>
        <taxon>Viridiplantae</taxon>
        <taxon>Streptophyta</taxon>
        <taxon>Embryophyta</taxon>
        <taxon>Tracheophyta</taxon>
        <taxon>Spermatophyta</taxon>
        <taxon>Magnoliopsida</taxon>
        <taxon>eudicotyledons</taxon>
        <taxon>Gunneridae</taxon>
        <taxon>Pentapetalae</taxon>
        <taxon>rosids</taxon>
        <taxon>fabids</taxon>
        <taxon>Fabales</taxon>
        <taxon>Fabaceae</taxon>
        <taxon>Caesalpinioideae</taxon>
        <taxon>Cassia clade</taxon>
        <taxon>Senna</taxon>
    </lineage>
</organism>